<dbReference type="GO" id="GO:0016747">
    <property type="term" value="F:acyltransferase activity, transferring groups other than amino-acyl groups"/>
    <property type="evidence" value="ECO:0007669"/>
    <property type="project" value="InterPro"/>
</dbReference>
<keyword evidence="3" id="KW-1185">Reference proteome</keyword>
<dbReference type="PROSITE" id="PS00099">
    <property type="entry name" value="THIOLASE_3"/>
    <property type="match status" value="1"/>
</dbReference>
<evidence type="ECO:0000313" key="3">
    <source>
        <dbReference type="Proteomes" id="UP000270342"/>
    </source>
</evidence>
<dbReference type="EMBL" id="RBZU01000001">
    <property type="protein sequence ID" value="RKP59161.1"/>
    <property type="molecule type" value="Genomic_DNA"/>
</dbReference>
<organism evidence="2 3">
    <name type="scientific">Pararobbsia silviterrae</name>
    <dbReference type="NCBI Taxonomy" id="1792498"/>
    <lineage>
        <taxon>Bacteria</taxon>
        <taxon>Pseudomonadati</taxon>
        <taxon>Pseudomonadota</taxon>
        <taxon>Betaproteobacteria</taxon>
        <taxon>Burkholderiales</taxon>
        <taxon>Burkholderiaceae</taxon>
        <taxon>Pararobbsia</taxon>
    </lineage>
</organism>
<gene>
    <name evidence="2" type="ORF">D7S86_04495</name>
</gene>
<keyword evidence="1" id="KW-0732">Signal</keyword>
<dbReference type="OrthoDB" id="5289858at2"/>
<proteinExistence type="predicted"/>
<reference evidence="2 3" key="1">
    <citation type="submission" date="2018-10" db="EMBL/GenBank/DDBJ databases">
        <title>Robbsia sp. DHC34, isolated from soil.</title>
        <authorList>
            <person name="Gao Z.-H."/>
            <person name="Qiu L.-H."/>
        </authorList>
    </citation>
    <scope>NUCLEOTIDE SEQUENCE [LARGE SCALE GENOMIC DNA]</scope>
    <source>
        <strain evidence="2 3">DHC34</strain>
    </source>
</reference>
<evidence type="ECO:0000256" key="1">
    <source>
        <dbReference type="SAM" id="SignalP"/>
    </source>
</evidence>
<dbReference type="Proteomes" id="UP000270342">
    <property type="component" value="Unassembled WGS sequence"/>
</dbReference>
<dbReference type="InterPro" id="IPR021847">
    <property type="entry name" value="DUF3443"/>
</dbReference>
<accession>A0A494Y942</accession>
<dbReference type="Pfam" id="PF11925">
    <property type="entry name" value="DUF3443"/>
    <property type="match status" value="1"/>
</dbReference>
<feature type="chain" id="PRO_5019718305" evidence="1">
    <location>
        <begin position="21"/>
        <end position="445"/>
    </location>
</feature>
<dbReference type="RefSeq" id="WP_121083780.1">
    <property type="nucleotide sequence ID" value="NZ_RBZU01000001.1"/>
</dbReference>
<name>A0A494Y942_9BURK</name>
<comment type="caution">
    <text evidence="2">The sequence shown here is derived from an EMBL/GenBank/DDBJ whole genome shotgun (WGS) entry which is preliminary data.</text>
</comment>
<evidence type="ECO:0000313" key="2">
    <source>
        <dbReference type="EMBL" id="RKP59161.1"/>
    </source>
</evidence>
<protein>
    <submittedName>
        <fullName evidence="2">DUF3443 family protein</fullName>
    </submittedName>
</protein>
<sequence>MRVLDTIKRFQGWAFAGALAAVLAACGGGGGGAGGNASDSTTGSSGTSGTTSLALQTSGSNVVTLTVAAGPNPDLPNTGFVTVKVCSPTDATLCDTIPNVLVDTGSVGLRVLASKLTNTLSSLTQQVDTTSGNGIDECEVFASSYTWGTVREASVTLGSETTSAGQNIQVINDTSTQGPVPTDCDSAGAGNIDNSASSLGANGIVGVNGIQYDCGTACVSASTPVDAYYYRCPSTTSACASINVPLAKQIANVVYGMATDNNGVIIQLPAISGSGAVSATGALILGIGTQSNNALESASPIPTDAYGDFTATMNGSSIANSFVDTGSTAYTFTQSQLGLSICTDSGLTDFFCPSSTTTEPVVFTDTSGASANRYSGSISIASAASVLEGASANYAIDDVAAVNTYVSISGLDFGMPFFYARNVYIGNQTGIDGTGGYVAVSPLGS</sequence>
<feature type="signal peptide" evidence="1">
    <location>
        <begin position="1"/>
        <end position="20"/>
    </location>
</feature>
<dbReference type="PROSITE" id="PS51257">
    <property type="entry name" value="PROKAR_LIPOPROTEIN"/>
    <property type="match status" value="1"/>
</dbReference>
<dbReference type="AlphaFoldDB" id="A0A494Y942"/>
<dbReference type="InterPro" id="IPR020610">
    <property type="entry name" value="Thiolase_AS"/>
</dbReference>